<comment type="caution">
    <text evidence="1">The sequence shown here is derived from an EMBL/GenBank/DDBJ whole genome shotgun (WGS) entry which is preliminary data.</text>
</comment>
<evidence type="ECO:0008006" key="3">
    <source>
        <dbReference type="Google" id="ProtNLM"/>
    </source>
</evidence>
<keyword evidence="2" id="KW-1185">Reference proteome</keyword>
<protein>
    <recommendedName>
        <fullName evidence="3">Lipoprotein</fullName>
    </recommendedName>
</protein>
<organism evidence="1 2">
    <name type="scientific">Gilvirhabdus luticola</name>
    <dbReference type="NCBI Taxonomy" id="3079858"/>
    <lineage>
        <taxon>Bacteria</taxon>
        <taxon>Pseudomonadati</taxon>
        <taxon>Bacteroidota</taxon>
        <taxon>Flavobacteriia</taxon>
        <taxon>Flavobacteriales</taxon>
        <taxon>Flavobacteriaceae</taxon>
        <taxon>Gilvirhabdus</taxon>
    </lineage>
</organism>
<accession>A0ABU3U6G9</accession>
<proteinExistence type="predicted"/>
<reference evidence="1 2" key="1">
    <citation type="submission" date="2023-10" db="EMBL/GenBank/DDBJ databases">
        <title>Marimonas sp. nov. isolated from tidal mud flat.</title>
        <authorList>
            <person name="Jaincy N.J."/>
            <person name="Srinivasan S."/>
            <person name="Lee S.-S."/>
        </authorList>
    </citation>
    <scope>NUCLEOTIDE SEQUENCE [LARGE SCALE GENOMIC DNA]</scope>
    <source>
        <strain evidence="1 2">MJ-SS3</strain>
    </source>
</reference>
<evidence type="ECO:0000313" key="1">
    <source>
        <dbReference type="EMBL" id="MDU8885999.1"/>
    </source>
</evidence>
<name>A0ABU3U6G9_9FLAO</name>
<gene>
    <name evidence="1" type="ORF">RXV94_07495</name>
</gene>
<dbReference type="Proteomes" id="UP001268651">
    <property type="component" value="Unassembled WGS sequence"/>
</dbReference>
<evidence type="ECO:0000313" key="2">
    <source>
        <dbReference type="Proteomes" id="UP001268651"/>
    </source>
</evidence>
<dbReference type="RefSeq" id="WP_316661924.1">
    <property type="nucleotide sequence ID" value="NZ_JAWHTF010000003.1"/>
</dbReference>
<dbReference type="EMBL" id="JAWHTF010000003">
    <property type="protein sequence ID" value="MDU8885999.1"/>
    <property type="molecule type" value="Genomic_DNA"/>
</dbReference>
<sequence length="206" mass="24054">MKHFFLFVALMILWSCGNEKVVQLPEIQNANITEVLDVSPAYIFYDITKPDSTDFNRKNLISTTNWLVNVDKRLTLKQVLPHLQYLQEKRHGDGMHKNENARNYFTCNDTSRNTLGFIDFTDIVYSLEKSDSFLKEYSNSIVINFSENEISINDRSLKLEQFNNLKGNLILTFDALLTFQEYIRFKSLLLSIDSPKITIANQEFIY</sequence>